<dbReference type="PROSITE" id="PS51257">
    <property type="entry name" value="PROKAR_LIPOPROTEIN"/>
    <property type="match status" value="1"/>
</dbReference>
<dbReference type="CDD" id="cd00995">
    <property type="entry name" value="PBP2_NikA_DppA_OppA_like"/>
    <property type="match status" value="1"/>
</dbReference>
<evidence type="ECO:0000259" key="2">
    <source>
        <dbReference type="Pfam" id="PF00496"/>
    </source>
</evidence>
<reference evidence="3 4" key="1">
    <citation type="submission" date="2024-01" db="EMBL/GenBank/DDBJ databases">
        <title>Genome insights into Plantactinospora veratri sp. nov.</title>
        <authorList>
            <person name="Wang L."/>
        </authorList>
    </citation>
    <scope>NUCLEOTIDE SEQUENCE [LARGE SCALE GENOMIC DNA]</scope>
    <source>
        <strain evidence="3 4">NEAU-FHS4</strain>
    </source>
</reference>
<accession>A0ABU7SH05</accession>
<dbReference type="EMBL" id="JAZGQL010000015">
    <property type="protein sequence ID" value="MEE6309211.1"/>
    <property type="molecule type" value="Genomic_DNA"/>
</dbReference>
<feature type="signal peptide" evidence="1">
    <location>
        <begin position="1"/>
        <end position="24"/>
    </location>
</feature>
<comment type="caution">
    <text evidence="3">The sequence shown here is derived from an EMBL/GenBank/DDBJ whole genome shotgun (WGS) entry which is preliminary data.</text>
</comment>
<dbReference type="Proteomes" id="UP001339911">
    <property type="component" value="Unassembled WGS sequence"/>
</dbReference>
<dbReference type="PIRSF" id="PIRSF002741">
    <property type="entry name" value="MppA"/>
    <property type="match status" value="1"/>
</dbReference>
<protein>
    <submittedName>
        <fullName evidence="3">ABC transporter substrate-binding protein</fullName>
    </submittedName>
</protein>
<evidence type="ECO:0000313" key="4">
    <source>
        <dbReference type="Proteomes" id="UP001339911"/>
    </source>
</evidence>
<dbReference type="InterPro" id="IPR030678">
    <property type="entry name" value="Peptide/Ni-bd"/>
</dbReference>
<evidence type="ECO:0000313" key="3">
    <source>
        <dbReference type="EMBL" id="MEE6309211.1"/>
    </source>
</evidence>
<dbReference type="PANTHER" id="PTHR30290">
    <property type="entry name" value="PERIPLASMIC BINDING COMPONENT OF ABC TRANSPORTER"/>
    <property type="match status" value="1"/>
</dbReference>
<sequence length="538" mass="58755">MRRTFRRALAVAAGTLSIGLAATACSPSNPDSQAGGGSGGSADRITIGTTADVLNYNPLVGNSRTDTWVTNLMYPRLMSMGMDGVRSPYLASKWEYTDGGRKAKVTLRDDFTWSDGEKVTADDVAFTIDAVAKEKIGVVAGLISSYQKSTVISPTEIEFQLSQPDGTFLENVGFWMPVVPEHVFSKVGSVQKFANDKDWVSAGPYRLTTVERGQRYVLQRMENFPLVEGGPKTKEVVFRVFPDVNTEALALRNGDVDLIANALPPPLAKTLEGDSKLKLVKVPSLGWAHMQYNTARKPLDKLEVRQALAAGVDYEAIRRVALQGKAVSSNSSVLTPTLKQWQDPSAKEYAHDPAKAKQLLTAAGLKDGNGDGLFDGLSLRMIYDQADPNISKWAQLVRDSSKEAGIEIKLEGLERNTYVEKYTARDYDIYAGSWAIMENPPANLALAFKCKGFINYANACDPELDALIDQARSQLDQAGQKGPIQQAAKIITDKVYDNVLYVEEFTIAHSAEWSNFVVQPSELLSIVNPVSIAQATKN</sequence>
<dbReference type="SUPFAM" id="SSF53850">
    <property type="entry name" value="Periplasmic binding protein-like II"/>
    <property type="match status" value="1"/>
</dbReference>
<organism evidence="3 4">
    <name type="scientific">Plantactinospora veratri</name>
    <dbReference type="NCBI Taxonomy" id="1436122"/>
    <lineage>
        <taxon>Bacteria</taxon>
        <taxon>Bacillati</taxon>
        <taxon>Actinomycetota</taxon>
        <taxon>Actinomycetes</taxon>
        <taxon>Micromonosporales</taxon>
        <taxon>Micromonosporaceae</taxon>
        <taxon>Plantactinospora</taxon>
    </lineage>
</organism>
<dbReference type="Gene3D" id="3.90.76.10">
    <property type="entry name" value="Dipeptide-binding Protein, Domain 1"/>
    <property type="match status" value="1"/>
</dbReference>
<dbReference type="Gene3D" id="3.10.105.10">
    <property type="entry name" value="Dipeptide-binding Protein, Domain 3"/>
    <property type="match status" value="1"/>
</dbReference>
<dbReference type="Pfam" id="PF00496">
    <property type="entry name" value="SBP_bac_5"/>
    <property type="match status" value="1"/>
</dbReference>
<dbReference type="RefSeq" id="WP_331209496.1">
    <property type="nucleotide sequence ID" value="NZ_JAZGQL010000015.1"/>
</dbReference>
<dbReference type="Gene3D" id="3.40.190.10">
    <property type="entry name" value="Periplasmic binding protein-like II"/>
    <property type="match status" value="1"/>
</dbReference>
<dbReference type="InterPro" id="IPR039424">
    <property type="entry name" value="SBP_5"/>
</dbReference>
<keyword evidence="1" id="KW-0732">Signal</keyword>
<gene>
    <name evidence="3" type="ORF">V1634_20440</name>
</gene>
<feature type="chain" id="PRO_5045333595" evidence="1">
    <location>
        <begin position="25"/>
        <end position="538"/>
    </location>
</feature>
<proteinExistence type="predicted"/>
<dbReference type="InterPro" id="IPR000914">
    <property type="entry name" value="SBP_5_dom"/>
</dbReference>
<feature type="domain" description="Solute-binding protein family 5" evidence="2">
    <location>
        <begin position="88"/>
        <end position="448"/>
    </location>
</feature>
<keyword evidence="4" id="KW-1185">Reference proteome</keyword>
<name>A0ABU7SH05_9ACTN</name>
<evidence type="ECO:0000256" key="1">
    <source>
        <dbReference type="SAM" id="SignalP"/>
    </source>
</evidence>